<dbReference type="PROSITE" id="PS50405">
    <property type="entry name" value="GST_CTER"/>
    <property type="match status" value="1"/>
</dbReference>
<dbReference type="InterPro" id="IPR036249">
    <property type="entry name" value="Thioredoxin-like_sf"/>
</dbReference>
<reference evidence="5 6" key="1">
    <citation type="submission" date="2023-03" db="EMBL/GenBank/DDBJ databases">
        <title>Genome insight into feeding habits of ladybird beetles.</title>
        <authorList>
            <person name="Li H.-S."/>
            <person name="Huang Y.-H."/>
            <person name="Pang H."/>
        </authorList>
    </citation>
    <scope>NUCLEOTIDE SEQUENCE [LARGE SCALE GENOMIC DNA]</scope>
    <source>
        <strain evidence="5">SYSU_2023b</strain>
        <tissue evidence="5">Whole body</tissue>
    </source>
</reference>
<dbReference type="InterPro" id="IPR004046">
    <property type="entry name" value="GST_C"/>
</dbReference>
<dbReference type="CDD" id="cd03177">
    <property type="entry name" value="GST_C_Delta_Epsilon"/>
    <property type="match status" value="1"/>
</dbReference>
<dbReference type="EMBL" id="JARQZJ010000067">
    <property type="protein sequence ID" value="KAK9881163.1"/>
    <property type="molecule type" value="Genomic_DNA"/>
</dbReference>
<dbReference type="PROSITE" id="PS50404">
    <property type="entry name" value="GST_NTER"/>
    <property type="match status" value="1"/>
</dbReference>
<dbReference type="InterPro" id="IPR010987">
    <property type="entry name" value="Glutathione-S-Trfase_C-like"/>
</dbReference>
<dbReference type="GO" id="GO:0006749">
    <property type="term" value="P:glutathione metabolic process"/>
    <property type="evidence" value="ECO:0007669"/>
    <property type="project" value="TreeGrafter"/>
</dbReference>
<dbReference type="SFLD" id="SFLDS00019">
    <property type="entry name" value="Glutathione_Transferase_(cytos"/>
    <property type="match status" value="1"/>
</dbReference>
<dbReference type="InterPro" id="IPR040079">
    <property type="entry name" value="Glutathione_S-Trfase"/>
</dbReference>
<proteinExistence type="inferred from homology"/>
<evidence type="ECO:0000313" key="6">
    <source>
        <dbReference type="Proteomes" id="UP001431783"/>
    </source>
</evidence>
<evidence type="ECO:0000256" key="2">
    <source>
        <dbReference type="RuleBase" id="RU003494"/>
    </source>
</evidence>
<dbReference type="GO" id="GO:0004364">
    <property type="term" value="F:glutathione transferase activity"/>
    <property type="evidence" value="ECO:0007669"/>
    <property type="project" value="TreeGrafter"/>
</dbReference>
<dbReference type="Gene3D" id="3.40.30.10">
    <property type="entry name" value="Glutaredoxin"/>
    <property type="match status" value="1"/>
</dbReference>
<dbReference type="SFLD" id="SFLDG01153">
    <property type="entry name" value="Main.4:_Theta-like"/>
    <property type="match status" value="1"/>
</dbReference>
<sequence>MTIDLYYINGSAPCRAVLLAAKALGIDLNLKYLDLMKGEHLTPEFIQINPQHTIPTLVDNGFVLWESRAIMAYLVSQYGKDDSLYPKDPKQRAVVDQRLYFDLGTLYARYAEYYYPVYFGSGTFEPAKLERIKEAFNFLNVFLENQEFAAGNNLTIADFALISTVSTFEASGFDISPYPNVLNWCKKVKTTAPGYEEANEKNLLVFKQMIEQIMKNK</sequence>
<dbReference type="Pfam" id="PF02798">
    <property type="entry name" value="GST_N"/>
    <property type="match status" value="1"/>
</dbReference>
<dbReference type="InterPro" id="IPR004045">
    <property type="entry name" value="Glutathione_S-Trfase_N"/>
</dbReference>
<gene>
    <name evidence="5" type="ORF">WA026_014511</name>
</gene>
<evidence type="ECO:0000259" key="4">
    <source>
        <dbReference type="PROSITE" id="PS50405"/>
    </source>
</evidence>
<dbReference type="Pfam" id="PF00043">
    <property type="entry name" value="GST_C"/>
    <property type="match status" value="1"/>
</dbReference>
<keyword evidence="6" id="KW-1185">Reference proteome</keyword>
<dbReference type="AlphaFoldDB" id="A0AAW1UKX8"/>
<protein>
    <submittedName>
        <fullName evidence="5">Uncharacterized protein</fullName>
    </submittedName>
</protein>
<comment type="subunit">
    <text evidence="1">Homodimer.</text>
</comment>
<feature type="domain" description="GST C-terminal" evidence="4">
    <location>
        <begin position="88"/>
        <end position="213"/>
    </location>
</feature>
<dbReference type="PANTHER" id="PTHR43969:SF9">
    <property type="entry name" value="GLUTATHIONE S TRANSFERASE D10, ISOFORM A-RELATED"/>
    <property type="match status" value="1"/>
</dbReference>
<comment type="similarity">
    <text evidence="2">Belongs to the GST superfamily.</text>
</comment>
<evidence type="ECO:0000256" key="1">
    <source>
        <dbReference type="ARBA" id="ARBA00011738"/>
    </source>
</evidence>
<comment type="caution">
    <text evidence="5">The sequence shown here is derived from an EMBL/GenBank/DDBJ whole genome shotgun (WGS) entry which is preliminary data.</text>
</comment>
<feature type="domain" description="GST N-terminal" evidence="3">
    <location>
        <begin position="1"/>
        <end position="82"/>
    </location>
</feature>
<dbReference type="SUPFAM" id="SSF52833">
    <property type="entry name" value="Thioredoxin-like"/>
    <property type="match status" value="1"/>
</dbReference>
<dbReference type="SFLD" id="SFLDG00358">
    <property type="entry name" value="Main_(cytGST)"/>
    <property type="match status" value="1"/>
</dbReference>
<organism evidence="5 6">
    <name type="scientific">Henosepilachna vigintioctopunctata</name>
    <dbReference type="NCBI Taxonomy" id="420089"/>
    <lineage>
        <taxon>Eukaryota</taxon>
        <taxon>Metazoa</taxon>
        <taxon>Ecdysozoa</taxon>
        <taxon>Arthropoda</taxon>
        <taxon>Hexapoda</taxon>
        <taxon>Insecta</taxon>
        <taxon>Pterygota</taxon>
        <taxon>Neoptera</taxon>
        <taxon>Endopterygota</taxon>
        <taxon>Coleoptera</taxon>
        <taxon>Polyphaga</taxon>
        <taxon>Cucujiformia</taxon>
        <taxon>Coccinelloidea</taxon>
        <taxon>Coccinellidae</taxon>
        <taxon>Epilachninae</taxon>
        <taxon>Epilachnini</taxon>
        <taxon>Henosepilachna</taxon>
    </lineage>
</organism>
<dbReference type="InterPro" id="IPR036282">
    <property type="entry name" value="Glutathione-S-Trfase_C_sf"/>
</dbReference>
<dbReference type="CDD" id="cd03045">
    <property type="entry name" value="GST_N_Delta_Epsilon"/>
    <property type="match status" value="1"/>
</dbReference>
<dbReference type="Proteomes" id="UP001431783">
    <property type="component" value="Unassembled WGS sequence"/>
</dbReference>
<evidence type="ECO:0000259" key="3">
    <source>
        <dbReference type="PROSITE" id="PS50404"/>
    </source>
</evidence>
<evidence type="ECO:0000313" key="5">
    <source>
        <dbReference type="EMBL" id="KAK9881163.1"/>
    </source>
</evidence>
<dbReference type="FunFam" id="1.20.1050.10:FF:000007">
    <property type="entry name" value="Glutathione S-transferase 1-1"/>
    <property type="match status" value="1"/>
</dbReference>
<dbReference type="PANTHER" id="PTHR43969">
    <property type="entry name" value="GLUTATHIONE S TRANSFERASE D10, ISOFORM A-RELATED"/>
    <property type="match status" value="1"/>
</dbReference>
<accession>A0AAW1UKX8</accession>
<dbReference type="SUPFAM" id="SSF47616">
    <property type="entry name" value="GST C-terminal domain-like"/>
    <property type="match status" value="1"/>
</dbReference>
<dbReference type="FunFam" id="3.40.30.10:FF:000034">
    <property type="entry name" value="glutathione S-transferase 1"/>
    <property type="match status" value="1"/>
</dbReference>
<dbReference type="Gene3D" id="1.20.1050.10">
    <property type="match status" value="1"/>
</dbReference>
<name>A0AAW1UKX8_9CUCU</name>